<dbReference type="PANTHER" id="PTHR16022:SF0">
    <property type="entry name" value="CYTOPLASMIC DYNEIN 2 INTERMEDIATE CHAIN 1"/>
    <property type="match status" value="1"/>
</dbReference>
<name>A7RGI4_NEMVE</name>
<dbReference type="STRING" id="45351.A7RGI4"/>
<dbReference type="InParanoid" id="A7RGI4"/>
<dbReference type="GO" id="GO:0045504">
    <property type="term" value="F:dynein heavy chain binding"/>
    <property type="evidence" value="ECO:0000318"/>
    <property type="project" value="GO_Central"/>
</dbReference>
<dbReference type="PhylomeDB" id="A7RGI4"/>
<dbReference type="GO" id="GO:0045503">
    <property type="term" value="F:dynein light chain binding"/>
    <property type="evidence" value="ECO:0000318"/>
    <property type="project" value="GO_Central"/>
</dbReference>
<dbReference type="PANTHER" id="PTHR16022">
    <property type="entry name" value="WD REPEAT DOMAIN 60"/>
    <property type="match status" value="1"/>
</dbReference>
<dbReference type="InterPro" id="IPR042505">
    <property type="entry name" value="DYNC2I1"/>
</dbReference>
<sequence>MQELLQAINAENEMLSREGSKLSKSSDDESKRETAARPVTAKGRINFVAAKQKQISQKVASKTRKRGQELMRLIDLDVSAFEMFDLPPMNEYELYIKNFGRSDTKQAYVQCNDDNVDRELQTEDIEIRTIWTQHPAEGLAGCGESFTTEEFLSTKSSSHIDSVRMTSFLKKAGQACLVLLEEALVEQTSIMLKESKCLACTDGYVQLATKQPLLGGRSIRSVHISPVQTHLMLAALGPIEGPPSQQVQYKSQDGNVAKRGLVCLWNINEPSEPQKVLVCESLPRCCCLSPSKATLAFAGLEDGSVVAWDLREPASLHHSYKIGDRDVVLRSPTFSTAGVLTQDAHHSPVVTLLPVVMPGDSVRASSGSSGILGSDDIVGLSFQLASLERDAMMNIWVVVEMETADVAGSESDLGLAPGGKIKLIQSASLPLEPPFREVRRLGGFQTSVMHFLPQDPNHFYIATDTGYVLHRYRHGGRSTPKAYQPTIECLVEISAMDVSPWQLPCILVGSKDGILRLYNIRNEFPLSTWSHFTRGIPILSVRWSRSRPGVFFVLDEDSGLYIWDLLENESGPAAVERFKHGRVTSFELSSDMQHQAGIPGRSPEMVLAYESGVIEVHRINSKFSECSPDEFDKFDAYLNASL</sequence>
<dbReference type="InterPro" id="IPR036322">
    <property type="entry name" value="WD40_repeat_dom_sf"/>
</dbReference>
<evidence type="ECO:0000313" key="2">
    <source>
        <dbReference type="EMBL" id="EDO49529.1"/>
    </source>
</evidence>
<dbReference type="GO" id="GO:0010970">
    <property type="term" value="P:transport along microtubule"/>
    <property type="evidence" value="ECO:0000318"/>
    <property type="project" value="GO_Central"/>
</dbReference>
<reference evidence="2 3" key="1">
    <citation type="journal article" date="2007" name="Science">
        <title>Sea anemone genome reveals ancestral eumetazoan gene repertoire and genomic organization.</title>
        <authorList>
            <person name="Putnam N.H."/>
            <person name="Srivastava M."/>
            <person name="Hellsten U."/>
            <person name="Dirks B."/>
            <person name="Chapman J."/>
            <person name="Salamov A."/>
            <person name="Terry A."/>
            <person name="Shapiro H."/>
            <person name="Lindquist E."/>
            <person name="Kapitonov V.V."/>
            <person name="Jurka J."/>
            <person name="Genikhovich G."/>
            <person name="Grigoriev I.V."/>
            <person name="Lucas S.M."/>
            <person name="Steele R.E."/>
            <person name="Finnerty J.R."/>
            <person name="Technau U."/>
            <person name="Martindale M.Q."/>
            <person name="Rokhsar D.S."/>
        </authorList>
    </citation>
    <scope>NUCLEOTIDE SEQUENCE [LARGE SCALE GENOMIC DNA]</scope>
    <source>
        <strain evidence="3">CH2 X CH6</strain>
    </source>
</reference>
<feature type="region of interest" description="Disordered" evidence="1">
    <location>
        <begin position="10"/>
        <end position="40"/>
    </location>
</feature>
<accession>A7RGI4</accession>
<dbReference type="SUPFAM" id="SSF50978">
    <property type="entry name" value="WD40 repeat-like"/>
    <property type="match status" value="1"/>
</dbReference>
<evidence type="ECO:0000256" key="1">
    <source>
        <dbReference type="SAM" id="MobiDB-lite"/>
    </source>
</evidence>
<evidence type="ECO:0008006" key="4">
    <source>
        <dbReference type="Google" id="ProtNLM"/>
    </source>
</evidence>
<organism evidence="2 3">
    <name type="scientific">Nematostella vectensis</name>
    <name type="common">Starlet sea anemone</name>
    <dbReference type="NCBI Taxonomy" id="45351"/>
    <lineage>
        <taxon>Eukaryota</taxon>
        <taxon>Metazoa</taxon>
        <taxon>Cnidaria</taxon>
        <taxon>Anthozoa</taxon>
        <taxon>Hexacorallia</taxon>
        <taxon>Actiniaria</taxon>
        <taxon>Edwardsiidae</taxon>
        <taxon>Nematostella</taxon>
    </lineage>
</organism>
<dbReference type="eggNOG" id="KOG1587">
    <property type="taxonomic scope" value="Eukaryota"/>
</dbReference>
<proteinExistence type="predicted"/>
<dbReference type="InterPro" id="IPR015943">
    <property type="entry name" value="WD40/YVTN_repeat-like_dom_sf"/>
</dbReference>
<dbReference type="InterPro" id="IPR001680">
    <property type="entry name" value="WD40_rpt"/>
</dbReference>
<dbReference type="OMA" id="YARNSHA"/>
<keyword evidence="3" id="KW-1185">Reference proteome</keyword>
<dbReference type="Proteomes" id="UP000001593">
    <property type="component" value="Unassembled WGS sequence"/>
</dbReference>
<dbReference type="GO" id="GO:0042073">
    <property type="term" value="P:intraciliary transport"/>
    <property type="evidence" value="ECO:0007669"/>
    <property type="project" value="InterPro"/>
</dbReference>
<gene>
    <name evidence="2" type="ORF">NEMVEDRAFT_v1g158344</name>
</gene>
<dbReference type="FunCoup" id="A7RGI4">
    <property type="interactions" value="142"/>
</dbReference>
<dbReference type="GO" id="GO:0005868">
    <property type="term" value="C:cytoplasmic dynein complex"/>
    <property type="evidence" value="ECO:0000318"/>
    <property type="project" value="GO_Central"/>
</dbReference>
<dbReference type="EMBL" id="DS469509">
    <property type="protein sequence ID" value="EDO49529.1"/>
    <property type="molecule type" value="Genomic_DNA"/>
</dbReference>
<feature type="compositionally biased region" description="Basic and acidic residues" evidence="1">
    <location>
        <begin position="14"/>
        <end position="35"/>
    </location>
</feature>
<protein>
    <recommendedName>
        <fullName evidence="4">WD repeat-containing protein 60</fullName>
    </recommendedName>
</protein>
<evidence type="ECO:0000313" key="3">
    <source>
        <dbReference type="Proteomes" id="UP000001593"/>
    </source>
</evidence>
<dbReference type="AlphaFoldDB" id="A7RGI4"/>
<dbReference type="FunFam" id="2.130.10.10:FF:000585">
    <property type="entry name" value="WD repeat domain 60"/>
    <property type="match status" value="1"/>
</dbReference>
<dbReference type="SMART" id="SM00320">
    <property type="entry name" value="WD40"/>
    <property type="match status" value="3"/>
</dbReference>
<dbReference type="Gene3D" id="2.130.10.10">
    <property type="entry name" value="YVTN repeat-like/Quinoprotein amine dehydrogenase"/>
    <property type="match status" value="2"/>
</dbReference>
<dbReference type="HOGENOM" id="CLU_010610_0_0_1"/>
<dbReference type="GO" id="GO:0005929">
    <property type="term" value="C:cilium"/>
    <property type="evidence" value="ECO:0007669"/>
    <property type="project" value="GOC"/>
</dbReference>